<dbReference type="InterPro" id="IPR025287">
    <property type="entry name" value="WAK_GUB"/>
</dbReference>
<keyword evidence="4" id="KW-0732">Signal</keyword>
<dbReference type="InterPro" id="IPR012337">
    <property type="entry name" value="RNaseH-like_sf"/>
</dbReference>
<dbReference type="Pfam" id="PF13976">
    <property type="entry name" value="gag_pre-integrs"/>
    <property type="match status" value="1"/>
</dbReference>
<dbReference type="SUPFAM" id="SSF56672">
    <property type="entry name" value="DNA/RNA polymerases"/>
    <property type="match status" value="1"/>
</dbReference>
<dbReference type="PANTHER" id="PTHR42648:SF26">
    <property type="entry name" value="INTEGRASE CATALYTIC DOMAIN-CONTAINING PROTEIN"/>
    <property type="match status" value="1"/>
</dbReference>
<name>A0A2N9GWH7_FAGSY</name>
<dbReference type="GO" id="GO:0004190">
    <property type="term" value="F:aspartic-type endopeptidase activity"/>
    <property type="evidence" value="ECO:0007669"/>
    <property type="project" value="UniProtKB-KW"/>
</dbReference>
<organism evidence="9">
    <name type="scientific">Fagus sylvatica</name>
    <name type="common">Beechnut</name>
    <dbReference type="NCBI Taxonomy" id="28930"/>
    <lineage>
        <taxon>Eukaryota</taxon>
        <taxon>Viridiplantae</taxon>
        <taxon>Streptophyta</taxon>
        <taxon>Embryophyta</taxon>
        <taxon>Tracheophyta</taxon>
        <taxon>Spermatophyta</taxon>
        <taxon>Magnoliopsida</taxon>
        <taxon>eudicotyledons</taxon>
        <taxon>Gunneridae</taxon>
        <taxon>Pentapetalae</taxon>
        <taxon>rosids</taxon>
        <taxon>fabids</taxon>
        <taxon>Fagales</taxon>
        <taxon>Fagaceae</taxon>
        <taxon>Fagus</taxon>
    </lineage>
</organism>
<evidence type="ECO:0000256" key="6">
    <source>
        <dbReference type="ARBA" id="ARBA00022801"/>
    </source>
</evidence>
<dbReference type="EMBL" id="OIVN01002470">
    <property type="protein sequence ID" value="SPD03935.1"/>
    <property type="molecule type" value="Genomic_DNA"/>
</dbReference>
<keyword evidence="6" id="KW-0378">Hydrolase</keyword>
<dbReference type="Pfam" id="PF14223">
    <property type="entry name" value="Retrotran_gag_2"/>
    <property type="match status" value="1"/>
</dbReference>
<dbReference type="SUPFAM" id="SSF53098">
    <property type="entry name" value="Ribonuclease H-like"/>
    <property type="match status" value="1"/>
</dbReference>
<dbReference type="InterPro" id="IPR013103">
    <property type="entry name" value="RVT_2"/>
</dbReference>
<reference evidence="9" key="1">
    <citation type="submission" date="2018-02" db="EMBL/GenBank/DDBJ databases">
        <authorList>
            <person name="Cohen D.B."/>
            <person name="Kent A.D."/>
        </authorList>
    </citation>
    <scope>NUCLEOTIDE SEQUENCE</scope>
</reference>
<sequence length="1575" mass="174165">MVSEPWSSTMNSTTNPAQNAFNTATSQSPLMLLNNMSNLMSTKLDSSNYMIWKLQISAVLDAYSVIDHLDGSTSQPSQFLISETGMQSVNPAFLIWQKKDKALLTLLYSTLSSPVLAMVVGLSTSQEVWDKLEERFTCTARANVLNLKLELQAIKKGNESVNSYLQRIKTVRDKLSAVGVQSDPEELLHVILKGLPKEYAPFASAIRTRDGVLSLEKLSVLLQTEEQSMQESVDPFSNSALAMFVTPNKPPNGYNGNHGYNNNRGRGGRNSYSRGRGGRSSNFTSNFNTPSFNAPQSNFQSSQSAPQAKSDRPTCQICWKQGHYAIDCYHRMDFAYQGKNPTTKLAAMASASNLQHTQSAETWLTDSGASDHISASSTNLSPQVPYHGQEQVSVGNGQQVPIQTIGNSQLHTQYHKFQLRNVLHVPRIASNLLSVHKLCLHNNCSCLFDANQLLIQDLPTGKVLYKGLSKNGVYPIHSSTFFNSAQNKTACCAAQSVSPQKWHLWHSRLGHPSNKILSSMFPSLQCNSSLTNSVKTHCIHCLAGKMHQLPFPVSNKSVSSPFALIHADLWGPAPIMSYTGFRYYLVLVDEFTKFTWTYLLKHKSDTFKVFSEFQAMISTQFSLPIKILRTDCGGEFTSTAFNQFCANHGILHQLSCPHTPQQNGVAERKHRHLIQCALALLSESKLPISFWSHAVSTATHIVNRLPTPNLKHKTPWELLFQKPPDISHFRSFGCQCFPLLTPYTTHKLQPKTIPCVFLGYPSNTKGYLCLDPLTKRVYTSRHVLFNELIFPGLMHTPATSASTASDSISPDTWLNTLLSLHNCSHTTAVNPSLSSELCPAPIDQSHPCADSDIPAPNPPQISIHTPHTISLPTSPTILPTDTASISVSPIESHSTSSTHSLPSVPTVTSAPSPTAAPAPFLSHPMQTRSKSGIFKPKVSYTAQVDSTLTEPTSYTAASKHPQWCTAMTEEFQALHKQGTWTLVPPPPSKNIVGCKWVYKLKYHSDGTLARHKARLVAKGFHQQHGVDFDETFSPVVKAPTVRLILSLAVSLGWSLRQLDVKNAFLHGSLKEEVYMTQPQGFIDPQHPSHVCKLLKSIYGLKQAPRAWFESFTSQLLHLGFTASTADSSLFIYKHNSTIAYLLLYVDDIVLTSNTPAYLDQLVTQLSTVFDLKDLGSLHYFLGLQVTRSSTGLYLNQAKYAHDLLKKHNMLDSKPALSPSCPNTRLSLHEGDPLIDPHGYRSLVGALHYLTFTRPDISFSVHQVCQYMSTPTSTHLAAAKRILRYIRGTLNHGIAFTPGSLHLSAYTDADWAGDPDDRRSTSGYIVYLGSNPITWSAKKQPTVSRSSTESEYRALAIASAELCWMRTLLKDLGIFLSHTPILWCDNVSALAIASNPVFHARTKHIEVDFHFVRERVLRKDLLVQFVSTLDQLADIFTKSLPTRRCGSLSIPYPFGTSAGCYLDKSFLITCNHTFETPKPFLRRSNIEVLNISLDGELRISTFVAHDCYNQSGLLPSKIRSELTLSNFPISNKKNKFTAVGCDTVALIEGTQGRNYTTGCTSLCGSVDSVKTGLALA</sequence>
<feature type="region of interest" description="Disordered" evidence="7">
    <location>
        <begin position="1"/>
        <end position="20"/>
    </location>
</feature>
<dbReference type="GO" id="GO:0016020">
    <property type="term" value="C:membrane"/>
    <property type="evidence" value="ECO:0007669"/>
    <property type="project" value="UniProtKB-SubCell"/>
</dbReference>
<gene>
    <name evidence="9" type="ORF">FSB_LOCUS31817</name>
</gene>
<evidence type="ECO:0000256" key="7">
    <source>
        <dbReference type="SAM" id="MobiDB-lite"/>
    </source>
</evidence>
<dbReference type="Pfam" id="PF13947">
    <property type="entry name" value="GUB_WAK_bind"/>
    <property type="match status" value="1"/>
</dbReference>
<evidence type="ECO:0000256" key="2">
    <source>
        <dbReference type="ARBA" id="ARBA00022670"/>
    </source>
</evidence>
<dbReference type="InterPro" id="IPR001584">
    <property type="entry name" value="Integrase_cat-core"/>
</dbReference>
<dbReference type="GO" id="GO:0015074">
    <property type="term" value="P:DNA integration"/>
    <property type="evidence" value="ECO:0007669"/>
    <property type="project" value="InterPro"/>
</dbReference>
<dbReference type="InterPro" id="IPR054722">
    <property type="entry name" value="PolX-like_BBD"/>
</dbReference>
<proteinExistence type="predicted"/>
<evidence type="ECO:0000313" key="9">
    <source>
        <dbReference type="EMBL" id="SPD03935.1"/>
    </source>
</evidence>
<dbReference type="Gene3D" id="3.30.420.10">
    <property type="entry name" value="Ribonuclease H-like superfamily/Ribonuclease H"/>
    <property type="match status" value="1"/>
</dbReference>
<dbReference type="InterPro" id="IPR036397">
    <property type="entry name" value="RNaseH_sf"/>
</dbReference>
<dbReference type="PANTHER" id="PTHR42648">
    <property type="entry name" value="TRANSPOSASE, PUTATIVE-RELATED"/>
    <property type="match status" value="1"/>
</dbReference>
<dbReference type="InterPro" id="IPR057670">
    <property type="entry name" value="SH3_retrovirus"/>
</dbReference>
<feature type="compositionally biased region" description="Polar residues" evidence="7">
    <location>
        <begin position="294"/>
        <end position="307"/>
    </location>
</feature>
<protein>
    <recommendedName>
        <fullName evidence="8">Integrase catalytic domain-containing protein</fullName>
    </recommendedName>
</protein>
<evidence type="ECO:0000256" key="3">
    <source>
        <dbReference type="ARBA" id="ARBA00022723"/>
    </source>
</evidence>
<keyword evidence="3" id="KW-0479">Metal-binding</keyword>
<dbReference type="Pfam" id="PF07727">
    <property type="entry name" value="RVT_2"/>
    <property type="match status" value="1"/>
</dbReference>
<evidence type="ECO:0000256" key="5">
    <source>
        <dbReference type="ARBA" id="ARBA00022750"/>
    </source>
</evidence>
<dbReference type="Pfam" id="PF00665">
    <property type="entry name" value="rve"/>
    <property type="match status" value="1"/>
</dbReference>
<dbReference type="Pfam" id="PF25597">
    <property type="entry name" value="SH3_retrovirus"/>
    <property type="match status" value="1"/>
</dbReference>
<feature type="domain" description="Integrase catalytic" evidence="8">
    <location>
        <begin position="557"/>
        <end position="723"/>
    </location>
</feature>
<feature type="region of interest" description="Disordered" evidence="7">
    <location>
        <begin position="247"/>
        <end position="312"/>
    </location>
</feature>
<accession>A0A2N9GWH7</accession>
<keyword evidence="5" id="KW-0064">Aspartyl protease</keyword>
<feature type="compositionally biased region" description="Low complexity" evidence="7">
    <location>
        <begin position="890"/>
        <end position="919"/>
    </location>
</feature>
<comment type="subcellular location">
    <subcellularLocation>
        <location evidence="1">Membrane</location>
        <topology evidence="1">Single-pass membrane protein</topology>
    </subcellularLocation>
</comment>
<dbReference type="CDD" id="cd09272">
    <property type="entry name" value="RNase_HI_RT_Ty1"/>
    <property type="match status" value="1"/>
</dbReference>
<dbReference type="GO" id="GO:0006508">
    <property type="term" value="P:proteolysis"/>
    <property type="evidence" value="ECO:0007669"/>
    <property type="project" value="UniProtKB-KW"/>
</dbReference>
<feature type="compositionally biased region" description="Low complexity" evidence="7">
    <location>
        <begin position="252"/>
        <end position="293"/>
    </location>
</feature>
<keyword evidence="2" id="KW-0645">Protease</keyword>
<dbReference type="GO" id="GO:0030247">
    <property type="term" value="F:polysaccharide binding"/>
    <property type="evidence" value="ECO:0007669"/>
    <property type="project" value="InterPro"/>
</dbReference>
<evidence type="ECO:0000256" key="1">
    <source>
        <dbReference type="ARBA" id="ARBA00004167"/>
    </source>
</evidence>
<dbReference type="PROSITE" id="PS50994">
    <property type="entry name" value="INTEGRASE"/>
    <property type="match status" value="1"/>
</dbReference>
<feature type="region of interest" description="Disordered" evidence="7">
    <location>
        <begin position="890"/>
        <end position="926"/>
    </location>
</feature>
<evidence type="ECO:0000259" key="8">
    <source>
        <dbReference type="PROSITE" id="PS50994"/>
    </source>
</evidence>
<dbReference type="GO" id="GO:0003676">
    <property type="term" value="F:nucleic acid binding"/>
    <property type="evidence" value="ECO:0007669"/>
    <property type="project" value="InterPro"/>
</dbReference>
<dbReference type="InterPro" id="IPR025724">
    <property type="entry name" value="GAG-pre-integrase_dom"/>
</dbReference>
<evidence type="ECO:0000256" key="4">
    <source>
        <dbReference type="ARBA" id="ARBA00022729"/>
    </source>
</evidence>
<dbReference type="Pfam" id="PF22936">
    <property type="entry name" value="Pol_BBD"/>
    <property type="match status" value="1"/>
</dbReference>
<dbReference type="InterPro" id="IPR043502">
    <property type="entry name" value="DNA/RNA_pol_sf"/>
</dbReference>
<dbReference type="GO" id="GO:0046872">
    <property type="term" value="F:metal ion binding"/>
    <property type="evidence" value="ECO:0007669"/>
    <property type="project" value="UniProtKB-KW"/>
</dbReference>
<dbReference type="InterPro" id="IPR039537">
    <property type="entry name" value="Retrotran_Ty1/copia-like"/>
</dbReference>